<feature type="region of interest" description="Disordered" evidence="1">
    <location>
        <begin position="1"/>
        <end position="41"/>
    </location>
</feature>
<dbReference type="EMBL" id="JAVIJP010000028">
    <property type="protein sequence ID" value="KAL3634155.1"/>
    <property type="molecule type" value="Genomic_DNA"/>
</dbReference>
<gene>
    <name evidence="2" type="ORF">CASFOL_021209</name>
</gene>
<sequence>MEEVGEDEEVPSDESEGSSPPNPVEEDPEEDPSNGANPRDP</sequence>
<keyword evidence="3" id="KW-1185">Reference proteome</keyword>
<organism evidence="2 3">
    <name type="scientific">Castilleja foliolosa</name>
    <dbReference type="NCBI Taxonomy" id="1961234"/>
    <lineage>
        <taxon>Eukaryota</taxon>
        <taxon>Viridiplantae</taxon>
        <taxon>Streptophyta</taxon>
        <taxon>Embryophyta</taxon>
        <taxon>Tracheophyta</taxon>
        <taxon>Spermatophyta</taxon>
        <taxon>Magnoliopsida</taxon>
        <taxon>eudicotyledons</taxon>
        <taxon>Gunneridae</taxon>
        <taxon>Pentapetalae</taxon>
        <taxon>asterids</taxon>
        <taxon>lamiids</taxon>
        <taxon>Lamiales</taxon>
        <taxon>Orobanchaceae</taxon>
        <taxon>Pedicularideae</taxon>
        <taxon>Castillejinae</taxon>
        <taxon>Castilleja</taxon>
    </lineage>
</organism>
<feature type="compositionally biased region" description="Acidic residues" evidence="1">
    <location>
        <begin position="1"/>
        <end position="16"/>
    </location>
</feature>
<proteinExistence type="predicted"/>
<protein>
    <submittedName>
        <fullName evidence="2">Uncharacterized protein</fullName>
    </submittedName>
</protein>
<evidence type="ECO:0000313" key="2">
    <source>
        <dbReference type="EMBL" id="KAL3634155.1"/>
    </source>
</evidence>
<evidence type="ECO:0000313" key="3">
    <source>
        <dbReference type="Proteomes" id="UP001632038"/>
    </source>
</evidence>
<accession>A0ABD3CVX3</accession>
<reference evidence="3" key="1">
    <citation type="journal article" date="2024" name="IScience">
        <title>Strigolactones Initiate the Formation of Haustorium-like Structures in Castilleja.</title>
        <authorList>
            <person name="Buerger M."/>
            <person name="Peterson D."/>
            <person name="Chory J."/>
        </authorList>
    </citation>
    <scope>NUCLEOTIDE SEQUENCE [LARGE SCALE GENOMIC DNA]</scope>
</reference>
<name>A0ABD3CVX3_9LAMI</name>
<comment type="caution">
    <text evidence="2">The sequence shown here is derived from an EMBL/GenBank/DDBJ whole genome shotgun (WGS) entry which is preliminary data.</text>
</comment>
<evidence type="ECO:0000256" key="1">
    <source>
        <dbReference type="SAM" id="MobiDB-lite"/>
    </source>
</evidence>
<dbReference type="AlphaFoldDB" id="A0ABD3CVX3"/>
<dbReference type="Proteomes" id="UP001632038">
    <property type="component" value="Unassembled WGS sequence"/>
</dbReference>